<evidence type="ECO:0000313" key="3">
    <source>
        <dbReference type="Proteomes" id="UP000584670"/>
    </source>
</evidence>
<evidence type="ECO:0000313" key="2">
    <source>
        <dbReference type="EMBL" id="MBC2907554.1"/>
    </source>
</evidence>
<proteinExistence type="predicted"/>
<protein>
    <submittedName>
        <fullName evidence="2">Oxidoreductase</fullName>
    </submittedName>
</protein>
<keyword evidence="3" id="KW-1185">Reference proteome</keyword>
<feature type="transmembrane region" description="Helical" evidence="1">
    <location>
        <begin position="487"/>
        <end position="512"/>
    </location>
</feature>
<dbReference type="Proteomes" id="UP000584670">
    <property type="component" value="Unassembled WGS sequence"/>
</dbReference>
<keyword evidence="1" id="KW-0812">Transmembrane</keyword>
<comment type="caution">
    <text evidence="2">The sequence shown here is derived from an EMBL/GenBank/DDBJ whole genome shotgun (WGS) entry which is preliminary data.</text>
</comment>
<gene>
    <name evidence="2" type="ORF">H4N64_39795</name>
</gene>
<keyword evidence="1" id="KW-0472">Membrane</keyword>
<sequence length="515" mass="54575">MEELELSPAERMLCQAYRSGTAFDGGYGGRTPTAVAGEERQGQEVRGLVISSLLVAPPPALPGKAAALRMVGVRVSGDVNLSNASIAVPVEFRDCRFDQPMSLVDCAARALILDGCRLPLVDGRRLTVQGDLIIRGCQISHGLVLQQASIGTDLTLDDSTLGCSASGRAVDAEGLAVAQDMSAERLRCVGDVALRAARIGGSASLAESTLEGRGTYALDAPRLTVEEEFSLGSAAAPDAAASAVPDGSPIPSAPGPGITGGIRLDNAVVGGTLTIGTRVDLGEEGELALRHIQAAELYLAPALSGHGSVDLSYSTVTRLRDKRSSWPGRGRLSLRGFTYQELHPLEVTPLLWRLDWVASGQNTQGFDRAAYDQLASALQAGGAFDDANDVLLAKRRRDRESLMLGPKLWDYLLDWLACYGYRPGRVAVWLSVTWACSSVYFASNHPQALNPEEAPQWNAAIYTLDLVLPVLSLGQETAWRTTGLSQWVAVVLSLAGWATGVILSAAGAAVIFRRN</sequence>
<keyword evidence="1" id="KW-1133">Transmembrane helix</keyword>
<reference evidence="2 3" key="1">
    <citation type="submission" date="2020-08" db="EMBL/GenBank/DDBJ databases">
        <title>Streptomyces sp. PSKA01 genome sequencing and assembly.</title>
        <authorList>
            <person name="Mandal S."/>
            <person name="Maiti P.K."/>
            <person name="Das P."/>
        </authorList>
    </citation>
    <scope>NUCLEOTIDE SEQUENCE [LARGE SCALE GENOMIC DNA]</scope>
    <source>
        <strain evidence="2 3">PSKA01</strain>
    </source>
</reference>
<dbReference type="RefSeq" id="WP_186287500.1">
    <property type="nucleotide sequence ID" value="NZ_JACMSF010000081.1"/>
</dbReference>
<organism evidence="2 3">
    <name type="scientific">Streptomyces cupreus</name>
    <dbReference type="NCBI Taxonomy" id="2759956"/>
    <lineage>
        <taxon>Bacteria</taxon>
        <taxon>Bacillati</taxon>
        <taxon>Actinomycetota</taxon>
        <taxon>Actinomycetes</taxon>
        <taxon>Kitasatosporales</taxon>
        <taxon>Streptomycetaceae</taxon>
        <taxon>Streptomyces</taxon>
    </lineage>
</organism>
<evidence type="ECO:0000256" key="1">
    <source>
        <dbReference type="SAM" id="Phobius"/>
    </source>
</evidence>
<accession>A0A7X1MDJ0</accession>
<dbReference type="AlphaFoldDB" id="A0A7X1MDJ0"/>
<name>A0A7X1MDJ0_9ACTN</name>
<dbReference type="EMBL" id="JACMSF010000081">
    <property type="protein sequence ID" value="MBC2907554.1"/>
    <property type="molecule type" value="Genomic_DNA"/>
</dbReference>